<comment type="subcellular location">
    <subcellularLocation>
        <location evidence="2">Nucleus</location>
    </subcellularLocation>
</comment>
<evidence type="ECO:0000256" key="3">
    <source>
        <dbReference type="ARBA" id="ARBA00009375"/>
    </source>
</evidence>
<dbReference type="FunFam" id="3.30.70.660:FF:000002">
    <property type="entry name" value="tRNA pseudouridine synthase"/>
    <property type="match status" value="1"/>
</dbReference>
<gene>
    <name evidence="22" type="ORF">EEDITHA_LOCUS11092</name>
</gene>
<dbReference type="EMBL" id="CAKOGL010000015">
    <property type="protein sequence ID" value="CAH2095665.1"/>
    <property type="molecule type" value="Genomic_DNA"/>
</dbReference>
<evidence type="ECO:0000256" key="16">
    <source>
        <dbReference type="ARBA" id="ARBA00080849"/>
    </source>
</evidence>
<dbReference type="GO" id="GO:0031119">
    <property type="term" value="P:tRNA pseudouridine synthesis"/>
    <property type="evidence" value="ECO:0007669"/>
    <property type="project" value="InterPro"/>
</dbReference>
<sequence>MSVRFLQLFVSSLRQNLPRPSNIVRSGTQVRFISIMSATEQTETKNDDLVQDKNHTRYKRRFLKRQWESGGKKTEDGVSDEKKVCEKPFERIKRKKMAMLLGYCGVDYYGMQRNPGVPTIEEDLLKALFDAKYITEDDFKNQQNAHFQRSSRTDKGVSAARQVVSLKLPLEVNIEEINSRLPSCIKVFAIKRATNKFNSKSKCNARTYSYTLPTYVFEPSMITEQERKTYRISAEKMTKVNEVLAFYKGTKSYHNFTEKKHYQDPSSLRYMMSFKLERLFHECEMEFAELLVKGQSFMLHQIRKMIGLMIVVVRGQTDIGMLEKAFSKEKVMIPTAPGLGLVLDKVHYERYDAKFKDSHESLSWDELDEAVERFKREQIFPNIVKGEIEENSMGLWLEKIKGHSFEPSDEVVEDKNEVIGDDDDEDDENENGMKIETTKVEASEIQTNIEIKSDKNNEVVESNYVVTDGDERNVKDSCENKGDEIKGGVESKDVVVDSNEKCDVKDSCEIKGDVIKSSDSAVN</sequence>
<evidence type="ECO:0000256" key="8">
    <source>
        <dbReference type="ARBA" id="ARBA00036943"/>
    </source>
</evidence>
<dbReference type="InterPro" id="IPR020094">
    <property type="entry name" value="TruA/RsuA/RluB/E/F_N"/>
</dbReference>
<dbReference type="PANTHER" id="PTHR11142:SF4">
    <property type="entry name" value="PSEUDOURIDYLATE SYNTHASE 1 HOMOLOG"/>
    <property type="match status" value="1"/>
</dbReference>
<dbReference type="Gene3D" id="3.30.70.660">
    <property type="entry name" value="Pseudouridine synthase I, catalytic domain, C-terminal subdomain"/>
    <property type="match status" value="1"/>
</dbReference>
<feature type="region of interest" description="Disordered" evidence="20">
    <location>
        <begin position="471"/>
        <end position="492"/>
    </location>
</feature>
<dbReference type="GO" id="GO:0006397">
    <property type="term" value="P:mRNA processing"/>
    <property type="evidence" value="ECO:0007669"/>
    <property type="project" value="UniProtKB-KW"/>
</dbReference>
<comment type="function">
    <text evidence="10">Pseudouridylate synthase that catalyzes pseudouridylation of tRNAs and mRNAs. Acts on positions 27/28 in the anticodon stem and also positions 34 and 36 in the anticodon of an intron containing tRNA. Also catalyzes pseudouridylation of mRNAs: mediates pseudouridylation of mRNAs with the consensus sequence 5'-UGUAG-3'. Acts as a regulator of pre-mRNA splicing by mediating pseudouridylation of pre-mRNAs at locations associated with alternatively spliced regions. Pseudouridylation of pre-mRNAs near splice sites directly regulates mRNA splicing and mRNA 3'-end processing. Involved in regulation of nuclear receptor activity through pseudouridylation of SRA1 mRNA.</text>
</comment>
<evidence type="ECO:0000256" key="13">
    <source>
        <dbReference type="ARBA" id="ARBA00068582"/>
    </source>
</evidence>
<evidence type="ECO:0000256" key="2">
    <source>
        <dbReference type="ARBA" id="ARBA00004123"/>
    </source>
</evidence>
<dbReference type="GO" id="GO:0003723">
    <property type="term" value="F:RNA binding"/>
    <property type="evidence" value="ECO:0007669"/>
    <property type="project" value="InterPro"/>
</dbReference>
<keyword evidence="6" id="KW-0413">Isomerase</keyword>
<evidence type="ECO:0000313" key="23">
    <source>
        <dbReference type="Proteomes" id="UP001153954"/>
    </source>
</evidence>
<feature type="active site" description="Nucleophile" evidence="18">
    <location>
        <position position="154"/>
    </location>
</feature>
<comment type="catalytic activity">
    <reaction evidence="1">
        <text>a uridine in mRNA = a pseudouridine in mRNA</text>
        <dbReference type="Rhea" id="RHEA:56644"/>
        <dbReference type="Rhea" id="RHEA-COMP:14658"/>
        <dbReference type="Rhea" id="RHEA-COMP:14659"/>
        <dbReference type="ChEBI" id="CHEBI:65314"/>
        <dbReference type="ChEBI" id="CHEBI:65315"/>
    </reaction>
</comment>
<feature type="binding site" evidence="19">
    <location>
        <position position="208"/>
    </location>
    <ligand>
        <name>substrate</name>
    </ligand>
</feature>
<accession>A0AAU9U8N4</accession>
<dbReference type="SUPFAM" id="SSF55120">
    <property type="entry name" value="Pseudouridine synthase"/>
    <property type="match status" value="1"/>
</dbReference>
<evidence type="ECO:0000256" key="5">
    <source>
        <dbReference type="ARBA" id="ARBA00022694"/>
    </source>
</evidence>
<comment type="catalytic activity">
    <reaction evidence="8">
        <text>a uridine in tRNA = a pseudouridine in tRNA</text>
        <dbReference type="Rhea" id="RHEA:54572"/>
        <dbReference type="Rhea" id="RHEA-COMP:13339"/>
        <dbReference type="Rhea" id="RHEA-COMP:13934"/>
        <dbReference type="ChEBI" id="CHEBI:65314"/>
        <dbReference type="ChEBI" id="CHEBI:65315"/>
    </reaction>
</comment>
<keyword evidence="23" id="KW-1185">Reference proteome</keyword>
<dbReference type="InterPro" id="IPR001406">
    <property type="entry name" value="PsdUridine_synth_TruA"/>
</dbReference>
<name>A0AAU9U8N4_EUPED</name>
<evidence type="ECO:0000256" key="17">
    <source>
        <dbReference type="ARBA" id="ARBA00081344"/>
    </source>
</evidence>
<evidence type="ECO:0000256" key="20">
    <source>
        <dbReference type="SAM" id="MobiDB-lite"/>
    </source>
</evidence>
<dbReference type="GO" id="GO:1990481">
    <property type="term" value="P:mRNA pseudouridine synthesis"/>
    <property type="evidence" value="ECO:0007669"/>
    <property type="project" value="TreeGrafter"/>
</dbReference>
<dbReference type="InterPro" id="IPR041708">
    <property type="entry name" value="PUS1/PUS2-like"/>
</dbReference>
<protein>
    <recommendedName>
        <fullName evidence="13">Pseudouridylate synthase 1 homolog</fullName>
        <ecNumber evidence="12">5.4.99.12</ecNumber>
    </recommendedName>
    <alternativeName>
        <fullName evidence="14">tRNA pseudouridine synthase 1</fullName>
    </alternativeName>
    <alternativeName>
        <fullName evidence="17">tRNA pseudouridine(38-40) synthase</fullName>
    </alternativeName>
    <alternativeName>
        <fullName evidence="15">tRNA pseudouridylate synthase I</fullName>
    </alternativeName>
    <alternativeName>
        <fullName evidence="16">tRNA-uridine isomerase I</fullName>
    </alternativeName>
</protein>
<evidence type="ECO:0000256" key="9">
    <source>
        <dbReference type="ARBA" id="ARBA00052184"/>
    </source>
</evidence>
<evidence type="ECO:0000256" key="7">
    <source>
        <dbReference type="ARBA" id="ARBA00023242"/>
    </source>
</evidence>
<dbReference type="EC" id="5.4.99.12" evidence="12"/>
<dbReference type="GO" id="GO:0160147">
    <property type="term" value="F:tRNA pseudouridine(38-40) synthase activity"/>
    <property type="evidence" value="ECO:0007669"/>
    <property type="project" value="UniProtKB-EC"/>
</dbReference>
<evidence type="ECO:0000256" key="10">
    <source>
        <dbReference type="ARBA" id="ARBA00053709"/>
    </source>
</evidence>
<dbReference type="GO" id="GO:0005634">
    <property type="term" value="C:nucleus"/>
    <property type="evidence" value="ECO:0007669"/>
    <property type="project" value="UniProtKB-SubCell"/>
</dbReference>
<dbReference type="Pfam" id="PF01416">
    <property type="entry name" value="PseudoU_synth_1"/>
    <property type="match status" value="1"/>
</dbReference>
<dbReference type="NCBIfam" id="TIGR00071">
    <property type="entry name" value="hisT_truA"/>
    <property type="match status" value="1"/>
</dbReference>
<evidence type="ECO:0000256" key="4">
    <source>
        <dbReference type="ARBA" id="ARBA00022664"/>
    </source>
</evidence>
<reference evidence="22" key="1">
    <citation type="submission" date="2022-03" db="EMBL/GenBank/DDBJ databases">
        <authorList>
            <person name="Tunstrom K."/>
        </authorList>
    </citation>
    <scope>NUCLEOTIDE SEQUENCE</scope>
</reference>
<comment type="catalytic activity">
    <reaction evidence="9">
        <text>uridine(38/39/40) in tRNA = pseudouridine(38/39/40) in tRNA</text>
        <dbReference type="Rhea" id="RHEA:22376"/>
        <dbReference type="Rhea" id="RHEA-COMP:10085"/>
        <dbReference type="Rhea" id="RHEA-COMP:10087"/>
        <dbReference type="ChEBI" id="CHEBI:65314"/>
        <dbReference type="ChEBI" id="CHEBI:65315"/>
        <dbReference type="EC" id="5.4.99.12"/>
    </reaction>
</comment>
<dbReference type="InterPro" id="IPR020097">
    <property type="entry name" value="PsdUridine_synth_TruA_a/b_dom"/>
</dbReference>
<evidence type="ECO:0000256" key="6">
    <source>
        <dbReference type="ARBA" id="ARBA00023235"/>
    </source>
</evidence>
<evidence type="ECO:0000256" key="19">
    <source>
        <dbReference type="PIRSR" id="PIRSR641708-2"/>
    </source>
</evidence>
<evidence type="ECO:0000256" key="15">
    <source>
        <dbReference type="ARBA" id="ARBA00079087"/>
    </source>
</evidence>
<evidence type="ECO:0000313" key="22">
    <source>
        <dbReference type="EMBL" id="CAH2095665.1"/>
    </source>
</evidence>
<evidence type="ECO:0000256" key="11">
    <source>
        <dbReference type="ARBA" id="ARBA00064589"/>
    </source>
</evidence>
<evidence type="ECO:0000256" key="1">
    <source>
        <dbReference type="ARBA" id="ARBA00001166"/>
    </source>
</evidence>
<dbReference type="AlphaFoldDB" id="A0AAU9U8N4"/>
<dbReference type="CDD" id="cd02568">
    <property type="entry name" value="PseudoU_synth_PUS1_PUS2"/>
    <property type="match status" value="1"/>
</dbReference>
<comment type="similarity">
    <text evidence="3">Belongs to the tRNA pseudouridine synthase TruA family.</text>
</comment>
<keyword evidence="5" id="KW-0819">tRNA processing</keyword>
<evidence type="ECO:0000256" key="14">
    <source>
        <dbReference type="ARBA" id="ARBA00075153"/>
    </source>
</evidence>
<dbReference type="PANTHER" id="PTHR11142">
    <property type="entry name" value="PSEUDOURIDYLATE SYNTHASE"/>
    <property type="match status" value="1"/>
</dbReference>
<comment type="subunit">
    <text evidence="11">Monomer. Forms a complex with RARG and the SRA1 RNA in the nucleus.</text>
</comment>
<dbReference type="InterPro" id="IPR020095">
    <property type="entry name" value="PsdUridine_synth_TruA_C"/>
</dbReference>
<dbReference type="Gene3D" id="3.30.70.580">
    <property type="entry name" value="Pseudouridine synthase I, catalytic domain, N-terminal subdomain"/>
    <property type="match status" value="1"/>
</dbReference>
<dbReference type="Proteomes" id="UP001153954">
    <property type="component" value="Unassembled WGS sequence"/>
</dbReference>
<evidence type="ECO:0000256" key="12">
    <source>
        <dbReference type="ARBA" id="ARBA00066509"/>
    </source>
</evidence>
<comment type="caution">
    <text evidence="22">The sequence shown here is derived from an EMBL/GenBank/DDBJ whole genome shotgun (WGS) entry which is preliminary data.</text>
</comment>
<proteinExistence type="inferred from homology"/>
<evidence type="ECO:0000259" key="21">
    <source>
        <dbReference type="Pfam" id="PF01416"/>
    </source>
</evidence>
<keyword evidence="7" id="KW-0539">Nucleus</keyword>
<feature type="domain" description="Pseudouridine synthase I TruA alpha/beta" evidence="21">
    <location>
        <begin position="247"/>
        <end position="349"/>
    </location>
</feature>
<dbReference type="FunFam" id="3.30.70.580:FF:000002">
    <property type="entry name" value="tRNA pseudouridine synthase"/>
    <property type="match status" value="1"/>
</dbReference>
<dbReference type="InterPro" id="IPR020103">
    <property type="entry name" value="PsdUridine_synth_cat_dom_sf"/>
</dbReference>
<organism evidence="22 23">
    <name type="scientific">Euphydryas editha</name>
    <name type="common">Edith's checkerspot</name>
    <dbReference type="NCBI Taxonomy" id="104508"/>
    <lineage>
        <taxon>Eukaryota</taxon>
        <taxon>Metazoa</taxon>
        <taxon>Ecdysozoa</taxon>
        <taxon>Arthropoda</taxon>
        <taxon>Hexapoda</taxon>
        <taxon>Insecta</taxon>
        <taxon>Pterygota</taxon>
        <taxon>Neoptera</taxon>
        <taxon>Endopterygota</taxon>
        <taxon>Lepidoptera</taxon>
        <taxon>Glossata</taxon>
        <taxon>Ditrysia</taxon>
        <taxon>Papilionoidea</taxon>
        <taxon>Nymphalidae</taxon>
        <taxon>Nymphalinae</taxon>
        <taxon>Euphydryas</taxon>
    </lineage>
</organism>
<evidence type="ECO:0000256" key="18">
    <source>
        <dbReference type="PIRSR" id="PIRSR641708-1"/>
    </source>
</evidence>
<keyword evidence="4" id="KW-0507">mRNA processing</keyword>